<accession>A0A1C7NFX5</accession>
<feature type="compositionally biased region" description="Basic and acidic residues" evidence="1">
    <location>
        <begin position="40"/>
        <end position="51"/>
    </location>
</feature>
<dbReference type="Proteomes" id="UP000093000">
    <property type="component" value="Unassembled WGS sequence"/>
</dbReference>
<gene>
    <name evidence="2" type="ORF">A0J61_04493</name>
</gene>
<comment type="caution">
    <text evidence="2">The sequence shown here is derived from an EMBL/GenBank/DDBJ whole genome shotgun (WGS) entry which is preliminary data.</text>
</comment>
<proteinExistence type="predicted"/>
<name>A0A1C7NFX5_9FUNG</name>
<protein>
    <submittedName>
        <fullName evidence="2">Uncharacterized protein</fullName>
    </submittedName>
</protein>
<dbReference type="AlphaFoldDB" id="A0A1C7NFX5"/>
<reference evidence="2 3" key="1">
    <citation type="submission" date="2016-03" db="EMBL/GenBank/DDBJ databases">
        <title>Choanephora cucurbitarum.</title>
        <authorList>
            <person name="Min B."/>
            <person name="Park H."/>
            <person name="Park J.-H."/>
            <person name="Shin H.-D."/>
            <person name="Choi I.-G."/>
        </authorList>
    </citation>
    <scope>NUCLEOTIDE SEQUENCE [LARGE SCALE GENOMIC DNA]</scope>
    <source>
        <strain evidence="2 3">KUS-F28377</strain>
    </source>
</reference>
<evidence type="ECO:0000313" key="2">
    <source>
        <dbReference type="EMBL" id="OBZ87456.1"/>
    </source>
</evidence>
<dbReference type="EMBL" id="LUGH01000221">
    <property type="protein sequence ID" value="OBZ87456.1"/>
    <property type="molecule type" value="Genomic_DNA"/>
</dbReference>
<sequence length="77" mass="9033">MLRMQSAWPHQIFCKQKQDVLRDKVEDSLLIVEYEKLEQNRDVNERKDRSTDGLPKLYTREGPEASRWAPNSAAANM</sequence>
<organism evidence="2 3">
    <name type="scientific">Choanephora cucurbitarum</name>
    <dbReference type="NCBI Taxonomy" id="101091"/>
    <lineage>
        <taxon>Eukaryota</taxon>
        <taxon>Fungi</taxon>
        <taxon>Fungi incertae sedis</taxon>
        <taxon>Mucoromycota</taxon>
        <taxon>Mucoromycotina</taxon>
        <taxon>Mucoromycetes</taxon>
        <taxon>Mucorales</taxon>
        <taxon>Mucorineae</taxon>
        <taxon>Choanephoraceae</taxon>
        <taxon>Choanephoroideae</taxon>
        <taxon>Choanephora</taxon>
    </lineage>
</organism>
<keyword evidence="3" id="KW-1185">Reference proteome</keyword>
<feature type="region of interest" description="Disordered" evidence="1">
    <location>
        <begin position="40"/>
        <end position="77"/>
    </location>
</feature>
<dbReference type="InParanoid" id="A0A1C7NFX5"/>
<evidence type="ECO:0000256" key="1">
    <source>
        <dbReference type="SAM" id="MobiDB-lite"/>
    </source>
</evidence>
<evidence type="ECO:0000313" key="3">
    <source>
        <dbReference type="Proteomes" id="UP000093000"/>
    </source>
</evidence>